<feature type="compositionally biased region" description="Low complexity" evidence="1">
    <location>
        <begin position="75"/>
        <end position="88"/>
    </location>
</feature>
<organism evidence="4 5">
    <name type="scientific">Cyclostephanos tholiformis</name>
    <dbReference type="NCBI Taxonomy" id="382380"/>
    <lineage>
        <taxon>Eukaryota</taxon>
        <taxon>Sar</taxon>
        <taxon>Stramenopiles</taxon>
        <taxon>Ochrophyta</taxon>
        <taxon>Bacillariophyta</taxon>
        <taxon>Coscinodiscophyceae</taxon>
        <taxon>Thalassiosirophycidae</taxon>
        <taxon>Stephanodiscales</taxon>
        <taxon>Stephanodiscaceae</taxon>
        <taxon>Cyclostephanos</taxon>
    </lineage>
</organism>
<dbReference type="Proteomes" id="UP001530377">
    <property type="component" value="Unassembled WGS sequence"/>
</dbReference>
<evidence type="ECO:0000259" key="3">
    <source>
        <dbReference type="Pfam" id="PF12973"/>
    </source>
</evidence>
<dbReference type="Gene3D" id="2.60.120.10">
    <property type="entry name" value="Jelly Rolls"/>
    <property type="match status" value="1"/>
</dbReference>
<feature type="domain" description="ChrR-like cupin" evidence="3">
    <location>
        <begin position="157"/>
        <end position="255"/>
    </location>
</feature>
<evidence type="ECO:0000313" key="5">
    <source>
        <dbReference type="Proteomes" id="UP001530377"/>
    </source>
</evidence>
<gene>
    <name evidence="4" type="ORF">ACHAXA_000579</name>
</gene>
<dbReference type="AlphaFoldDB" id="A0ABD3SSV3"/>
<feature type="transmembrane region" description="Helical" evidence="2">
    <location>
        <begin position="25"/>
        <end position="49"/>
    </location>
</feature>
<comment type="caution">
    <text evidence="4">The sequence shown here is derived from an EMBL/GenBank/DDBJ whole genome shotgun (WGS) entry which is preliminary data.</text>
</comment>
<dbReference type="CDD" id="cd20302">
    <property type="entry name" value="cupin_DAD"/>
    <property type="match status" value="1"/>
</dbReference>
<name>A0ABD3SSV3_9STRA</name>
<dbReference type="InterPro" id="IPR011051">
    <property type="entry name" value="RmlC_Cupin_sf"/>
</dbReference>
<keyword evidence="5" id="KW-1185">Reference proteome</keyword>
<protein>
    <recommendedName>
        <fullName evidence="3">ChrR-like cupin domain-containing protein</fullName>
    </recommendedName>
</protein>
<sequence length="307" mass="33421">MNASTTTAAPTRGSRLLPPPPLPSILQLLLLLVVFVVGTTMTASDALLFQRTVSSPRTSRHPPPSPPPRSRRPSDSILSPHSRFSSSYSRRDHRALHAWTPSSSASSASSASSSTSTSASTSASTSRLRAAPEGALSDIVVHSVFDFLSDGIETEEDTRVWVPQSDRLSFRPLCLCTSQGYYVNLLKFTGGGGVLGRHRHSSPVHALTLRGTWGYEEHDWRASPGTYVYEPPGETHTLIVDDGCDEMITLFHVTGSLLYVSGGGGEGREGEDDVIIGYDDVFTKLDKARRWYEECGLGRDFADRLIR</sequence>
<keyword evidence="2" id="KW-0472">Membrane</keyword>
<accession>A0ABD3SSV3</accession>
<feature type="region of interest" description="Disordered" evidence="1">
    <location>
        <begin position="53"/>
        <end position="126"/>
    </location>
</feature>
<evidence type="ECO:0000256" key="1">
    <source>
        <dbReference type="SAM" id="MobiDB-lite"/>
    </source>
</evidence>
<evidence type="ECO:0000256" key="2">
    <source>
        <dbReference type="SAM" id="Phobius"/>
    </source>
</evidence>
<dbReference type="InterPro" id="IPR025979">
    <property type="entry name" value="ChrR-like_cupin_dom"/>
</dbReference>
<keyword evidence="2" id="KW-0812">Transmembrane</keyword>
<dbReference type="EMBL" id="JALLPB020000001">
    <property type="protein sequence ID" value="KAL3827706.1"/>
    <property type="molecule type" value="Genomic_DNA"/>
</dbReference>
<proteinExistence type="predicted"/>
<dbReference type="InterPro" id="IPR014710">
    <property type="entry name" value="RmlC-like_jellyroll"/>
</dbReference>
<reference evidence="4 5" key="1">
    <citation type="submission" date="2024-10" db="EMBL/GenBank/DDBJ databases">
        <title>Updated reference genomes for cyclostephanoid diatoms.</title>
        <authorList>
            <person name="Roberts W.R."/>
            <person name="Alverson A.J."/>
        </authorList>
    </citation>
    <scope>NUCLEOTIDE SEQUENCE [LARGE SCALE GENOMIC DNA]</scope>
    <source>
        <strain evidence="4 5">AJA228-03</strain>
    </source>
</reference>
<dbReference type="SUPFAM" id="SSF51182">
    <property type="entry name" value="RmlC-like cupins"/>
    <property type="match status" value="1"/>
</dbReference>
<keyword evidence="2" id="KW-1133">Transmembrane helix</keyword>
<feature type="compositionally biased region" description="Low complexity" evidence="1">
    <location>
        <begin position="102"/>
        <end position="126"/>
    </location>
</feature>
<dbReference type="Pfam" id="PF12973">
    <property type="entry name" value="Cupin_7"/>
    <property type="match status" value="1"/>
</dbReference>
<evidence type="ECO:0000313" key="4">
    <source>
        <dbReference type="EMBL" id="KAL3827706.1"/>
    </source>
</evidence>